<proteinExistence type="predicted"/>
<sequence>MLERIVTATTTSSRQFNFLVPDDVIDAVQRCIDCAAPGRIISTYSVVQAVRDKAPDCELSDEQIERYAVLCAVDQALAVHFDRRGSARDPCSPLSRTHWRLVPKWKIKARPRLAHVLFHRLPPRPDQRRSAAP</sequence>
<accession>A0ABU5ASG6</accession>
<dbReference type="EMBL" id="JAVIIP010000012">
    <property type="protein sequence ID" value="MDX8540252.1"/>
    <property type="molecule type" value="Genomic_DNA"/>
</dbReference>
<keyword evidence="2" id="KW-1185">Reference proteome</keyword>
<evidence type="ECO:0008006" key="3">
    <source>
        <dbReference type="Google" id="ProtNLM"/>
    </source>
</evidence>
<protein>
    <recommendedName>
        <fullName evidence="3">DUF982 domain-containing protein</fullName>
    </recommendedName>
</protein>
<dbReference type="Proteomes" id="UP001276564">
    <property type="component" value="Unassembled WGS sequence"/>
</dbReference>
<organism evidence="1 2">
    <name type="scientific">Mesorhizobium abyssinicae</name>
    <dbReference type="NCBI Taxonomy" id="1209958"/>
    <lineage>
        <taxon>Bacteria</taxon>
        <taxon>Pseudomonadati</taxon>
        <taxon>Pseudomonadota</taxon>
        <taxon>Alphaproteobacteria</taxon>
        <taxon>Hyphomicrobiales</taxon>
        <taxon>Phyllobacteriaceae</taxon>
        <taxon>Mesorhizobium</taxon>
    </lineage>
</organism>
<name>A0ABU5ASG6_9HYPH</name>
<gene>
    <name evidence="1" type="ORF">RFM23_21770</name>
</gene>
<evidence type="ECO:0000313" key="2">
    <source>
        <dbReference type="Proteomes" id="UP001276564"/>
    </source>
</evidence>
<comment type="caution">
    <text evidence="1">The sequence shown here is derived from an EMBL/GenBank/DDBJ whole genome shotgun (WGS) entry which is preliminary data.</text>
</comment>
<evidence type="ECO:0000313" key="1">
    <source>
        <dbReference type="EMBL" id="MDX8540252.1"/>
    </source>
</evidence>
<dbReference type="RefSeq" id="WP_292349707.1">
    <property type="nucleotide sequence ID" value="NZ_JARAKC010000005.1"/>
</dbReference>
<reference evidence="1 2" key="1">
    <citation type="submission" date="2023-08" db="EMBL/GenBank/DDBJ databases">
        <title>Implementing the SeqCode for naming new Mesorhizobium species isolated from Vachellia karroo root nodules.</title>
        <authorList>
            <person name="Van Lill M."/>
        </authorList>
    </citation>
    <scope>NUCLEOTIDE SEQUENCE [LARGE SCALE GENOMIC DNA]</scope>
    <source>
        <strain evidence="1 2">VK4B</strain>
    </source>
</reference>